<dbReference type="Proteomes" id="UP000708208">
    <property type="component" value="Unassembled WGS sequence"/>
</dbReference>
<sequence length="171" mass="19708">MPKFQYKGTAKIDLSQVLERHRRIPKLMDFFFSNSSKKNRRTDFPVINWQSCKETNFPSDHDLTENVTQSSLLKALIRGMTENPMVRLFSGENLTGDSEDYHSGQNRRSERKGCHRVRNLANVKTAVTSQFKFLLTFSYSHENEIPARDDTYTGMSSQGAEIQLDIPQTIL</sequence>
<accession>A0A8J2LS01</accession>
<comment type="caution">
    <text evidence="1">The sequence shown here is derived from an EMBL/GenBank/DDBJ whole genome shotgun (WGS) entry which is preliminary data.</text>
</comment>
<gene>
    <name evidence="1" type="ORF">AFUS01_LOCUS37041</name>
</gene>
<evidence type="ECO:0000313" key="2">
    <source>
        <dbReference type="Proteomes" id="UP000708208"/>
    </source>
</evidence>
<dbReference type="AlphaFoldDB" id="A0A8J2LS01"/>
<evidence type="ECO:0000313" key="1">
    <source>
        <dbReference type="EMBL" id="CAG7827030.1"/>
    </source>
</evidence>
<proteinExistence type="predicted"/>
<protein>
    <submittedName>
        <fullName evidence="1">Uncharacterized protein</fullName>
    </submittedName>
</protein>
<organism evidence="1 2">
    <name type="scientific">Allacma fusca</name>
    <dbReference type="NCBI Taxonomy" id="39272"/>
    <lineage>
        <taxon>Eukaryota</taxon>
        <taxon>Metazoa</taxon>
        <taxon>Ecdysozoa</taxon>
        <taxon>Arthropoda</taxon>
        <taxon>Hexapoda</taxon>
        <taxon>Collembola</taxon>
        <taxon>Symphypleona</taxon>
        <taxon>Sminthuridae</taxon>
        <taxon>Allacma</taxon>
    </lineage>
</organism>
<dbReference type="EMBL" id="CAJVCH010541985">
    <property type="protein sequence ID" value="CAG7827030.1"/>
    <property type="molecule type" value="Genomic_DNA"/>
</dbReference>
<reference evidence="1" key="1">
    <citation type="submission" date="2021-06" db="EMBL/GenBank/DDBJ databases">
        <authorList>
            <person name="Hodson N. C."/>
            <person name="Mongue J. A."/>
            <person name="Jaron S. K."/>
        </authorList>
    </citation>
    <scope>NUCLEOTIDE SEQUENCE</scope>
</reference>
<name>A0A8J2LS01_9HEXA</name>
<keyword evidence="2" id="KW-1185">Reference proteome</keyword>